<evidence type="ECO:0000256" key="7">
    <source>
        <dbReference type="ARBA" id="ARBA00022927"/>
    </source>
</evidence>
<dbReference type="InterPro" id="IPR012476">
    <property type="entry name" value="GLE1"/>
</dbReference>
<feature type="region of interest" description="Disordered" evidence="17">
    <location>
        <begin position="179"/>
        <end position="216"/>
    </location>
</feature>
<dbReference type="GO" id="GO:0006449">
    <property type="term" value="P:regulation of translational termination"/>
    <property type="evidence" value="ECO:0007669"/>
    <property type="project" value="EnsemblFungi"/>
</dbReference>
<dbReference type="KEGG" id="tpf:TPHA_0C01930"/>
<dbReference type="Pfam" id="PF07817">
    <property type="entry name" value="GLE1"/>
    <property type="match status" value="1"/>
</dbReference>
<keyword evidence="11" id="KW-0472">Membrane</keyword>
<keyword evidence="5" id="KW-0813">Transport</keyword>
<evidence type="ECO:0000256" key="6">
    <source>
        <dbReference type="ARBA" id="ARBA00022816"/>
    </source>
</evidence>
<evidence type="ECO:0000256" key="3">
    <source>
        <dbReference type="ARBA" id="ARBA00004620"/>
    </source>
</evidence>
<feature type="compositionally biased region" description="Basic and acidic residues" evidence="17">
    <location>
        <begin position="182"/>
        <end position="216"/>
    </location>
</feature>
<dbReference type="GO" id="GO:0006446">
    <property type="term" value="P:regulation of translational initiation"/>
    <property type="evidence" value="ECO:0007669"/>
    <property type="project" value="EnsemblFungi"/>
</dbReference>
<dbReference type="GO" id="GO:0031369">
    <property type="term" value="F:translation initiation factor binding"/>
    <property type="evidence" value="ECO:0007669"/>
    <property type="project" value="EnsemblFungi"/>
</dbReference>
<dbReference type="GO" id="GO:0044614">
    <property type="term" value="C:nuclear pore cytoplasmic filaments"/>
    <property type="evidence" value="ECO:0007669"/>
    <property type="project" value="EnsemblFungi"/>
</dbReference>
<dbReference type="Proteomes" id="UP000005666">
    <property type="component" value="Chromosome 3"/>
</dbReference>
<dbReference type="RefSeq" id="XP_003684782.1">
    <property type="nucleotide sequence ID" value="XM_003684734.1"/>
</dbReference>
<evidence type="ECO:0000256" key="13">
    <source>
        <dbReference type="ARBA" id="ARBA00026227"/>
    </source>
</evidence>
<proteinExistence type="inferred from homology"/>
<dbReference type="OMA" id="VPANIHS"/>
<dbReference type="Gene3D" id="1.25.40.510">
    <property type="entry name" value="GLE1-like"/>
    <property type="match status" value="1"/>
</dbReference>
<dbReference type="HOGENOM" id="CLU_029651_0_0_1"/>
<evidence type="ECO:0000256" key="2">
    <source>
        <dbReference type="ARBA" id="ARBA00004567"/>
    </source>
</evidence>
<dbReference type="GO" id="GO:0006409">
    <property type="term" value="P:tRNA export from nucleus"/>
    <property type="evidence" value="ECO:0007669"/>
    <property type="project" value="EnsemblFungi"/>
</dbReference>
<keyword evidence="19" id="KW-1185">Reference proteome</keyword>
<keyword evidence="10" id="KW-0906">Nuclear pore complex</keyword>
<dbReference type="OrthoDB" id="420884at2759"/>
<name>G8BRH2_TETPH</name>
<comment type="similarity">
    <text evidence="4">Belongs to the GLE1 family.</text>
</comment>
<dbReference type="STRING" id="1071381.G8BRH2"/>
<evidence type="ECO:0000256" key="1">
    <source>
        <dbReference type="ARBA" id="ARBA00004335"/>
    </source>
</evidence>
<keyword evidence="6" id="KW-0509">mRNA transport</keyword>
<keyword evidence="7" id="KW-0653">Protein transport</keyword>
<evidence type="ECO:0000256" key="4">
    <source>
        <dbReference type="ARBA" id="ARBA00011056"/>
    </source>
</evidence>
<dbReference type="GO" id="GO:0031965">
    <property type="term" value="C:nuclear membrane"/>
    <property type="evidence" value="ECO:0007669"/>
    <property type="project" value="UniProtKB-SubCell"/>
</dbReference>
<evidence type="ECO:0000256" key="5">
    <source>
        <dbReference type="ARBA" id="ARBA00022448"/>
    </source>
</evidence>
<evidence type="ECO:0000256" key="14">
    <source>
        <dbReference type="ARBA" id="ARBA00029983"/>
    </source>
</evidence>
<organism evidence="18 19">
    <name type="scientific">Tetrapisispora phaffii (strain ATCC 24235 / CBS 4417 / NBRC 1672 / NRRL Y-8282 / UCD 70-5)</name>
    <name type="common">Yeast</name>
    <name type="synonym">Fabospora phaffii</name>
    <dbReference type="NCBI Taxonomy" id="1071381"/>
    <lineage>
        <taxon>Eukaryota</taxon>
        <taxon>Fungi</taxon>
        <taxon>Dikarya</taxon>
        <taxon>Ascomycota</taxon>
        <taxon>Saccharomycotina</taxon>
        <taxon>Saccharomycetes</taxon>
        <taxon>Saccharomycetales</taxon>
        <taxon>Saccharomycetaceae</taxon>
        <taxon>Tetrapisispora</taxon>
    </lineage>
</organism>
<dbReference type="GO" id="GO:0016973">
    <property type="term" value="P:poly(A)+ mRNA export from nucleus"/>
    <property type="evidence" value="ECO:0007669"/>
    <property type="project" value="EnsemblFungi"/>
</dbReference>
<dbReference type="EMBL" id="HE612858">
    <property type="protein sequence ID" value="CCE62348.1"/>
    <property type="molecule type" value="Genomic_DNA"/>
</dbReference>
<dbReference type="eggNOG" id="KOG2412">
    <property type="taxonomic scope" value="Eukaryota"/>
</dbReference>
<reference evidence="18 19" key="1">
    <citation type="journal article" date="2011" name="Proc. Natl. Acad. Sci. U.S.A.">
        <title>Evolutionary erosion of yeast sex chromosomes by mating-type switching accidents.</title>
        <authorList>
            <person name="Gordon J.L."/>
            <person name="Armisen D."/>
            <person name="Proux-Wera E."/>
            <person name="Oheigeartaigh S.S."/>
            <person name="Byrne K.P."/>
            <person name="Wolfe K.H."/>
        </authorList>
    </citation>
    <scope>NUCLEOTIDE SEQUENCE [LARGE SCALE GENOMIC DNA]</scope>
    <source>
        <strain evidence="19">ATCC 24235 / CBS 4417 / NBRC 1672 / NRRL Y-8282 / UCD 70-5</strain>
    </source>
</reference>
<accession>G8BRH2</accession>
<evidence type="ECO:0000256" key="9">
    <source>
        <dbReference type="ARBA" id="ARBA00023054"/>
    </source>
</evidence>
<sequence>MKFAFDDLLNSSENDDLLDKVVTSENIQESPLSSPNLDYTYINESEEDESIPHLRLPRKQLDNEIMINSLNKVNNMNSFVELRKSEETPSLNPELLQYMKDLDLDSRLPRINVSLHVLVSNNGNLLVNNNQADGSLETVKKIEIDNSKEKAVLSIQHSFTSRLNALVNSNLEQVKDIKKRKKEEEQRIRKEREDRERKIEEERRRKKAEEELKRKEEEERLRLEKEALDKQKKELELKEKARKEEEALKTQQEKLAELKYNQNVGKEITNFKEINKTFLYYKDKIKEIKRDIIEPVKNGDKNFKSILSKHKRKINPKFGQLTNSTQQLKNVYEELTKLVDETKTNQLSYNWILNFICKAIVSQAETEVRVKPASSLALGKLSVLLMIRYEELTELLKARFIKKCPFVIGFSCKIDTEEGRLRMGWKRKEDNKWEEETTYDERMGGMVTLFSVITRLPVSTEFNGITAESRNPIPISESWRFLARICNMDKELLTNSHFIILCSWWEAAGKQFVEHYGKQGEKLLRLVAGNLINSVSASKFIGAARLSILIEEWITTGSIKSFPEMDA</sequence>
<dbReference type="GO" id="GO:0008047">
    <property type="term" value="F:enzyme activator activity"/>
    <property type="evidence" value="ECO:0007669"/>
    <property type="project" value="EnsemblFungi"/>
</dbReference>
<protein>
    <recommendedName>
        <fullName evidence="13">mRNA export factor GLE1</fullName>
    </recommendedName>
    <alternativeName>
        <fullName evidence="15">Nuclear pore protein GLE1</fullName>
    </alternativeName>
    <alternativeName>
        <fullName evidence="14">Nucleoporin GLE1</fullName>
    </alternativeName>
    <alternativeName>
        <fullName evidence="16">RNA export factor GLE1</fullName>
    </alternativeName>
</protein>
<dbReference type="FunFam" id="1.25.40.510:FF:000003">
    <property type="entry name" value="Nucleoporin GLE1"/>
    <property type="match status" value="1"/>
</dbReference>
<comment type="subcellular location">
    <subcellularLocation>
        <location evidence="1">Nucleus membrane</location>
        <topology evidence="1">Peripheral membrane protein</topology>
        <orientation evidence="1">Cytoplasmic side</orientation>
    </subcellularLocation>
    <subcellularLocation>
        <location evidence="3">Nucleus membrane</location>
        <topology evidence="3">Peripheral membrane protein</topology>
        <orientation evidence="3">Nucleoplasmic side</orientation>
    </subcellularLocation>
    <subcellularLocation>
        <location evidence="2">Nucleus</location>
        <location evidence="2">Nuclear pore complex</location>
    </subcellularLocation>
</comment>
<dbReference type="AlphaFoldDB" id="G8BRH2"/>
<dbReference type="GO" id="GO:0015031">
    <property type="term" value="P:protein transport"/>
    <property type="evidence" value="ECO:0007669"/>
    <property type="project" value="UniProtKB-KW"/>
</dbReference>
<dbReference type="GO" id="GO:0000822">
    <property type="term" value="F:inositol hexakisphosphate binding"/>
    <property type="evidence" value="ECO:0007669"/>
    <property type="project" value="EnsemblFungi"/>
</dbReference>
<evidence type="ECO:0000256" key="17">
    <source>
        <dbReference type="SAM" id="MobiDB-lite"/>
    </source>
</evidence>
<keyword evidence="12" id="KW-0539">Nucleus</keyword>
<dbReference type="GO" id="GO:0005543">
    <property type="term" value="F:phospholipid binding"/>
    <property type="evidence" value="ECO:0007669"/>
    <property type="project" value="EnsemblFungi"/>
</dbReference>
<dbReference type="PANTHER" id="PTHR12960">
    <property type="entry name" value="GLE-1-RELATED"/>
    <property type="match status" value="1"/>
</dbReference>
<evidence type="ECO:0000256" key="10">
    <source>
        <dbReference type="ARBA" id="ARBA00023132"/>
    </source>
</evidence>
<keyword evidence="9" id="KW-0175">Coiled coil</keyword>
<keyword evidence="8" id="KW-0811">Translocation</keyword>
<gene>
    <name evidence="18" type="primary">TPHA0C01930</name>
    <name evidence="18" type="ordered locus">TPHA_0C01930</name>
</gene>
<evidence type="ECO:0000256" key="12">
    <source>
        <dbReference type="ARBA" id="ARBA00023242"/>
    </source>
</evidence>
<evidence type="ECO:0000256" key="15">
    <source>
        <dbReference type="ARBA" id="ARBA00075092"/>
    </source>
</evidence>
<evidence type="ECO:0000256" key="16">
    <source>
        <dbReference type="ARBA" id="ARBA00075681"/>
    </source>
</evidence>
<dbReference type="GeneID" id="11533519"/>
<evidence type="ECO:0000256" key="11">
    <source>
        <dbReference type="ARBA" id="ARBA00023136"/>
    </source>
</evidence>
<evidence type="ECO:0000313" key="19">
    <source>
        <dbReference type="Proteomes" id="UP000005666"/>
    </source>
</evidence>
<evidence type="ECO:0000256" key="8">
    <source>
        <dbReference type="ARBA" id="ARBA00023010"/>
    </source>
</evidence>
<evidence type="ECO:0000313" key="18">
    <source>
        <dbReference type="EMBL" id="CCE62348.1"/>
    </source>
</evidence>
<dbReference type="InterPro" id="IPR038506">
    <property type="entry name" value="GLE1-like_sf"/>
</dbReference>
<dbReference type="PANTHER" id="PTHR12960:SF0">
    <property type="entry name" value="MRNA EXPORT FACTOR GLE1"/>
    <property type="match status" value="1"/>
</dbReference>
<dbReference type="GO" id="GO:0005737">
    <property type="term" value="C:cytoplasm"/>
    <property type="evidence" value="ECO:0007669"/>
    <property type="project" value="EnsemblFungi"/>
</dbReference>